<dbReference type="InterPro" id="IPR052206">
    <property type="entry name" value="Retinol_saturase"/>
</dbReference>
<protein>
    <submittedName>
        <fullName evidence="8">Putative all-trans-retinol 13,14-reductase</fullName>
    </submittedName>
</protein>
<dbReference type="STRING" id="240159.A0A4U5VUU6"/>
<keyword evidence="2" id="KW-0285">Flavoprotein</keyword>
<dbReference type="GO" id="GO:0016491">
    <property type="term" value="F:oxidoreductase activity"/>
    <property type="evidence" value="ECO:0007669"/>
    <property type="project" value="InterPro"/>
</dbReference>
<accession>A0A4U5VUU6</accession>
<dbReference type="Gene3D" id="3.50.50.60">
    <property type="entry name" value="FAD/NAD(P)-binding domain"/>
    <property type="match status" value="2"/>
</dbReference>
<dbReference type="PANTHER" id="PTHR46091:SF2">
    <property type="entry name" value="AMINE OXIDASE DOMAIN-CONTAINING PROTEIN"/>
    <property type="match status" value="1"/>
</dbReference>
<evidence type="ECO:0000259" key="7">
    <source>
        <dbReference type="Pfam" id="PF01593"/>
    </source>
</evidence>
<reference evidence="8 9" key="1">
    <citation type="submission" date="2019-01" db="EMBL/GenBank/DDBJ databases">
        <title>Genome Assembly of Collichthys lucidus.</title>
        <authorList>
            <person name="Cai M."/>
            <person name="Xiao S."/>
        </authorList>
    </citation>
    <scope>NUCLEOTIDE SEQUENCE [LARGE SCALE GENOMIC DNA]</scope>
    <source>
        <strain evidence="8">JT15FE1705JMU</strain>
        <tissue evidence="8">Muscle</tissue>
    </source>
</reference>
<evidence type="ECO:0000256" key="4">
    <source>
        <dbReference type="ARBA" id="ARBA00022827"/>
    </source>
</evidence>
<keyword evidence="4" id="KW-0274">FAD</keyword>
<proteinExistence type="inferred from homology"/>
<dbReference type="SUPFAM" id="SSF51905">
    <property type="entry name" value="FAD/NAD(P)-binding domain"/>
    <property type="match status" value="1"/>
</dbReference>
<evidence type="ECO:0000256" key="3">
    <source>
        <dbReference type="ARBA" id="ARBA00022729"/>
    </source>
</evidence>
<keyword evidence="5" id="KW-0521">NADP</keyword>
<keyword evidence="3" id="KW-0732">Signal</keyword>
<dbReference type="Proteomes" id="UP000298787">
    <property type="component" value="Chromosome 23"/>
</dbReference>
<evidence type="ECO:0000256" key="6">
    <source>
        <dbReference type="ARBA" id="ARBA00023027"/>
    </source>
</evidence>
<dbReference type="EMBL" id="CM014100">
    <property type="protein sequence ID" value="TKS92379.1"/>
    <property type="molecule type" value="Genomic_DNA"/>
</dbReference>
<keyword evidence="9" id="KW-1185">Reference proteome</keyword>
<evidence type="ECO:0000313" key="9">
    <source>
        <dbReference type="Proteomes" id="UP000298787"/>
    </source>
</evidence>
<feature type="domain" description="Amine oxidase" evidence="7">
    <location>
        <begin position="76"/>
        <end position="475"/>
    </location>
</feature>
<dbReference type="AlphaFoldDB" id="A0A4U5VUU6"/>
<dbReference type="Pfam" id="PF01593">
    <property type="entry name" value="Amino_oxidase"/>
    <property type="match status" value="1"/>
</dbReference>
<gene>
    <name evidence="8" type="ORF">D9C73_025419</name>
</gene>
<sequence>MWWWLLGISSCLLLLAGTIFFLTTAQRYKVFSETCLRPSGPLVTDRKQRDDRLKKGFRVDRVPPALDAVVIGSGVGGLTAAALLSKAGKKVVVLEQHDQAGGCTHTFENKGFEFDVGIHYLGQLHENSLLKVALDQITDGKMQFTRLEQHFDTVILGQHDQRREYHIHAGKTEMAASLKKQFPGEEEAIDEFMRLMKLASKRTPLIATMKIIPYWLVNFLIWTGLLDHISSVFCLAATSHSKVMSRITQNKDLQALSAYLFYGVPPKESSFLINALLLHHYKRGAYYPRGGASEFAFHIIPVIQQGGGAVLVRAPVQRILLNQQGKAYGVTVLKGQEEIEVHAPVVISNAGMFNTFQKFLPQHIQEKPEIQSLLGMVRHGMGSFLVFVGLDGTKEELDIVSSNFWMYKDNDLDTLMEQYSSLSREEVLGNIPMMFITFPSAKDPTSNTRHPGKSCMTLLTMARYEWFEEWEGTKLGKRGQDYLDLKNSMAKELLDWALTIFPQLRDKVVMVDAATPLTNSHYLGAPRGEMYGAEHNVERFTPETVARTRPQTPINGLYLTGALHGGLLCASAVLNQLLYLDLIVLKTRLKNKKTNHKLSW</sequence>
<name>A0A4U5VUU6_COLLU</name>
<evidence type="ECO:0000256" key="2">
    <source>
        <dbReference type="ARBA" id="ARBA00022630"/>
    </source>
</evidence>
<evidence type="ECO:0000256" key="1">
    <source>
        <dbReference type="ARBA" id="ARBA00005855"/>
    </source>
</evidence>
<dbReference type="InterPro" id="IPR036188">
    <property type="entry name" value="FAD/NAD-bd_sf"/>
</dbReference>
<keyword evidence="6" id="KW-0520">NAD</keyword>
<comment type="similarity">
    <text evidence="1">Belongs to the carotenoid/retinoid oxidoreductase family. CrtISO subfamily.</text>
</comment>
<evidence type="ECO:0000313" key="8">
    <source>
        <dbReference type="EMBL" id="TKS92379.1"/>
    </source>
</evidence>
<dbReference type="InterPro" id="IPR002937">
    <property type="entry name" value="Amino_oxidase"/>
</dbReference>
<dbReference type="PANTHER" id="PTHR46091">
    <property type="entry name" value="BLR7054 PROTEIN"/>
    <property type="match status" value="1"/>
</dbReference>
<evidence type="ECO:0000256" key="5">
    <source>
        <dbReference type="ARBA" id="ARBA00022857"/>
    </source>
</evidence>
<organism evidence="8 9">
    <name type="scientific">Collichthys lucidus</name>
    <name type="common">Big head croaker</name>
    <name type="synonym">Sciaena lucida</name>
    <dbReference type="NCBI Taxonomy" id="240159"/>
    <lineage>
        <taxon>Eukaryota</taxon>
        <taxon>Metazoa</taxon>
        <taxon>Chordata</taxon>
        <taxon>Craniata</taxon>
        <taxon>Vertebrata</taxon>
        <taxon>Euteleostomi</taxon>
        <taxon>Actinopterygii</taxon>
        <taxon>Neopterygii</taxon>
        <taxon>Teleostei</taxon>
        <taxon>Neoteleostei</taxon>
        <taxon>Acanthomorphata</taxon>
        <taxon>Eupercaria</taxon>
        <taxon>Sciaenidae</taxon>
        <taxon>Collichthys</taxon>
    </lineage>
</organism>